<organism evidence="2 3">
    <name type="scientific">Roseicitreum antarcticum</name>
    <dbReference type="NCBI Taxonomy" id="564137"/>
    <lineage>
        <taxon>Bacteria</taxon>
        <taxon>Pseudomonadati</taxon>
        <taxon>Pseudomonadota</taxon>
        <taxon>Alphaproteobacteria</taxon>
        <taxon>Rhodobacterales</taxon>
        <taxon>Paracoccaceae</taxon>
        <taxon>Roseicitreum</taxon>
    </lineage>
</organism>
<name>A0A1H2U837_9RHOB</name>
<feature type="domain" description="BsaWI restriction endonuclease type 2" evidence="1">
    <location>
        <begin position="140"/>
        <end position="241"/>
    </location>
</feature>
<proteinExistence type="predicted"/>
<dbReference type="Proteomes" id="UP000198539">
    <property type="component" value="Unassembled WGS sequence"/>
</dbReference>
<dbReference type="RefSeq" id="WP_092885928.1">
    <property type="nucleotide sequence ID" value="NZ_FNOM01000002.1"/>
</dbReference>
<evidence type="ECO:0000259" key="1">
    <source>
        <dbReference type="Pfam" id="PF18643"/>
    </source>
</evidence>
<dbReference type="AlphaFoldDB" id="A0A1H2U837"/>
<reference evidence="2 3" key="1">
    <citation type="submission" date="2016-10" db="EMBL/GenBank/DDBJ databases">
        <authorList>
            <person name="de Groot N.N."/>
        </authorList>
    </citation>
    <scope>NUCLEOTIDE SEQUENCE [LARGE SCALE GENOMIC DNA]</scope>
    <source>
        <strain evidence="2 3">CGMCC 1.8894</strain>
    </source>
</reference>
<dbReference type="EMBL" id="FNOM01000002">
    <property type="protein sequence ID" value="SDW52342.1"/>
    <property type="molecule type" value="Genomic_DNA"/>
</dbReference>
<evidence type="ECO:0000313" key="3">
    <source>
        <dbReference type="Proteomes" id="UP000198539"/>
    </source>
</evidence>
<dbReference type="OrthoDB" id="5957901at2"/>
<evidence type="ECO:0000313" key="2">
    <source>
        <dbReference type="EMBL" id="SDW52342.1"/>
    </source>
</evidence>
<dbReference type="Pfam" id="PF18643">
    <property type="entry name" value="RE_BsaWI"/>
    <property type="match status" value="1"/>
</dbReference>
<dbReference type="InterPro" id="IPR041551">
    <property type="entry name" value="RE_BsaWI"/>
</dbReference>
<gene>
    <name evidence="2" type="ORF">SAMN04488238_102308</name>
</gene>
<protein>
    <recommendedName>
        <fullName evidence="1">BsaWI restriction endonuclease type 2 domain-containing protein</fullName>
    </recommendedName>
</protein>
<sequence length="279" mass="30241">MQLNLDFGRGLGAQVDLQNISDDQYARIQAYFVPLINDPRVKSREAIGGAFVFATNLCPDANPSDIWHHVLYRTYTREKVGTNPEQSWVRTSGEGYEIALVERYNPVLAAHGIRMSSLISGKAKVSALDRMGLTGRIGGSKVDVMIEKDGAGLSRGRDGFGVVGGIHAKVSLAERVSDDIPASRIMMAEGLLSVLSTLDVKSFPPPHGDLVNRGELGTLTNPSDKRRYIEGHGDFSACFSYNLRTTPSAETTASGRSIYVSGFAGANDHFTDYLLAELT</sequence>
<dbReference type="CDD" id="cd22309">
    <property type="entry name" value="AgeI-like"/>
    <property type="match status" value="1"/>
</dbReference>
<keyword evidence="3" id="KW-1185">Reference proteome</keyword>
<accession>A0A1H2U837</accession>